<sequence length="197" mass="22343">MLGFTPPTLTPWEAKPSQIYYDLRECLADTNLDPNNGEENNGKQWKGLATDPRKELEEKTSHLTKAERERMSQVLQKYPDIFEKPHKDGCLLGVTHQIDTGEAGLIHVRSYPIPHALRPEIEEQVKDMLEDGIIQPSKSLWCAPAVLVKKQERPRNGGFALTIVAWTRSQKQTPILPPISRTHWLCLVNANISASWT</sequence>
<reference evidence="2" key="2">
    <citation type="submission" date="2014-07" db="EMBL/GenBank/DDBJ databases">
        <authorList>
            <person name="Hull J."/>
        </authorList>
    </citation>
    <scope>NUCLEOTIDE SEQUENCE</scope>
</reference>
<dbReference type="AlphaFoldDB" id="A0A0A9XAZ6"/>
<evidence type="ECO:0000313" key="3">
    <source>
        <dbReference type="EMBL" id="JAG57477.1"/>
    </source>
</evidence>
<dbReference type="EMBL" id="GBRD01008344">
    <property type="protein sequence ID" value="JAG57477.1"/>
    <property type="molecule type" value="Transcribed_RNA"/>
</dbReference>
<dbReference type="PANTHER" id="PTHR37984">
    <property type="entry name" value="PROTEIN CBG26694"/>
    <property type="match status" value="1"/>
</dbReference>
<feature type="region of interest" description="Disordered" evidence="1">
    <location>
        <begin position="32"/>
        <end position="56"/>
    </location>
</feature>
<name>A0A0A9XAZ6_LYGHE</name>
<organism evidence="2">
    <name type="scientific">Lygus hesperus</name>
    <name type="common">Western plant bug</name>
    <dbReference type="NCBI Taxonomy" id="30085"/>
    <lineage>
        <taxon>Eukaryota</taxon>
        <taxon>Metazoa</taxon>
        <taxon>Ecdysozoa</taxon>
        <taxon>Arthropoda</taxon>
        <taxon>Hexapoda</taxon>
        <taxon>Insecta</taxon>
        <taxon>Pterygota</taxon>
        <taxon>Neoptera</taxon>
        <taxon>Paraneoptera</taxon>
        <taxon>Hemiptera</taxon>
        <taxon>Heteroptera</taxon>
        <taxon>Panheteroptera</taxon>
        <taxon>Cimicomorpha</taxon>
        <taxon>Miridae</taxon>
        <taxon>Mirini</taxon>
        <taxon>Lygus</taxon>
    </lineage>
</organism>
<reference evidence="3" key="3">
    <citation type="submission" date="2014-09" db="EMBL/GenBank/DDBJ databases">
        <authorList>
            <person name="Magalhaes I.L.F."/>
            <person name="Oliveira U."/>
            <person name="Santos F.R."/>
            <person name="Vidigal T.H.D.A."/>
            <person name="Brescovit A.D."/>
            <person name="Santos A.J."/>
        </authorList>
    </citation>
    <scope>NUCLEOTIDE SEQUENCE</scope>
</reference>
<reference evidence="2" key="1">
    <citation type="journal article" date="2014" name="PLoS ONE">
        <title>Transcriptome-Based Identification of ABC Transporters in the Western Tarnished Plant Bug Lygus hesperus.</title>
        <authorList>
            <person name="Hull J.J."/>
            <person name="Chaney K."/>
            <person name="Geib S.M."/>
            <person name="Fabrick J.A."/>
            <person name="Brent C.S."/>
            <person name="Walsh D."/>
            <person name="Lavine L.C."/>
        </authorList>
    </citation>
    <scope>NUCLEOTIDE SEQUENCE</scope>
</reference>
<accession>A0A0A9XAZ6</accession>
<dbReference type="InterPro" id="IPR043502">
    <property type="entry name" value="DNA/RNA_pol_sf"/>
</dbReference>
<dbReference type="SUPFAM" id="SSF56672">
    <property type="entry name" value="DNA/RNA polymerases"/>
    <property type="match status" value="1"/>
</dbReference>
<protein>
    <submittedName>
        <fullName evidence="2">Retrovirus-related Pol polyprotein from transposon opus</fullName>
    </submittedName>
</protein>
<gene>
    <name evidence="2" type="primary">pol_401</name>
    <name evidence="2" type="ORF">CM83_101872</name>
</gene>
<feature type="compositionally biased region" description="Polar residues" evidence="1">
    <location>
        <begin position="32"/>
        <end position="43"/>
    </location>
</feature>
<proteinExistence type="predicted"/>
<evidence type="ECO:0000256" key="1">
    <source>
        <dbReference type="SAM" id="MobiDB-lite"/>
    </source>
</evidence>
<dbReference type="EMBL" id="GBHO01025697">
    <property type="protein sequence ID" value="JAG17907.1"/>
    <property type="molecule type" value="Transcribed_RNA"/>
</dbReference>
<dbReference type="GO" id="GO:0071897">
    <property type="term" value="P:DNA biosynthetic process"/>
    <property type="evidence" value="ECO:0007669"/>
    <property type="project" value="UniProtKB-ARBA"/>
</dbReference>
<dbReference type="InterPro" id="IPR050951">
    <property type="entry name" value="Retrovirus_Pol_polyprotein"/>
</dbReference>
<dbReference type="PANTHER" id="PTHR37984:SF5">
    <property type="entry name" value="PROTEIN NYNRIN-LIKE"/>
    <property type="match status" value="1"/>
</dbReference>
<dbReference type="Gene3D" id="3.10.10.10">
    <property type="entry name" value="HIV Type 1 Reverse Transcriptase, subunit A, domain 1"/>
    <property type="match status" value="1"/>
</dbReference>
<evidence type="ECO:0000313" key="2">
    <source>
        <dbReference type="EMBL" id="JAG17907.1"/>
    </source>
</evidence>